<keyword evidence="8" id="KW-0862">Zinc</keyword>
<evidence type="ECO:0000256" key="8">
    <source>
        <dbReference type="ARBA" id="ARBA00022833"/>
    </source>
</evidence>
<keyword evidence="4" id="KW-0645">Protease</keyword>
<dbReference type="InterPro" id="IPR000834">
    <property type="entry name" value="Peptidase_M14"/>
</dbReference>
<protein>
    <recommendedName>
        <fullName evidence="11">Peptidase M14 domain-containing protein</fullName>
    </recommendedName>
</protein>
<keyword evidence="6" id="KW-0732">Signal</keyword>
<dbReference type="PROSITE" id="PS52035">
    <property type="entry name" value="PEPTIDASE_M14"/>
    <property type="match status" value="1"/>
</dbReference>
<accession>E4YYE8</accession>
<dbReference type="GO" id="GO:0004181">
    <property type="term" value="F:metallocarboxypeptidase activity"/>
    <property type="evidence" value="ECO:0007669"/>
    <property type="project" value="InterPro"/>
</dbReference>
<sequence length="556" mass="62506">MSGMNYRIMHSNLDQMIADSAAESASSERVIMNSQLFNHFETSKTQYDYFKYHNMEDIYDWSDRMAELDGVEKKVIGKSWEDRDLFVLIVGDKSGMKNPHKMFVDCGIHAREWVSHAFCQYLVGQLVDDSSKFGFMRTGVEWHIMPVVNPDGYEFTHTNDRFWRKNRNPNTDPATRASQIESGAYMSGCGEYRGIGVDLNRNYDAMWRLGDPMVGASKWCTDDSYQGASAFSEPETKEHSEYILSVMPEAYLTMHSYAEVILFPYTYAIDAPRPHNYLVYEISEGNRCVLILETVYRWTYGQGRTIFYPAAGGSDDWAHKNGINISYTLELRDKGRFGFVVPDSYLERTMKETAAGVSAVYDHVTRHDAVNAAAAAGVKEAPLVAKPSFVAPPTSCGDPTEVYGFKNNKQVKYMPTFSCADNGRCDYTCPKGSRNGKLSAVTCRPNKQFKPNPKAPMANPAKFCTYALSVDNDTDFQKFCSKYGPFSNMSSAWENSNLHKNCKLLPRGTKIVCNFYCKGQRSLGTAKTFVKMTKNGVSAGAKKIVEPICSLAKSCN</sequence>
<dbReference type="GO" id="GO:0005615">
    <property type="term" value="C:extracellular space"/>
    <property type="evidence" value="ECO:0007669"/>
    <property type="project" value="TreeGrafter"/>
</dbReference>
<keyword evidence="7" id="KW-0378">Hydrolase</keyword>
<evidence type="ECO:0000256" key="9">
    <source>
        <dbReference type="ARBA" id="ARBA00023049"/>
    </source>
</evidence>
<dbReference type="PANTHER" id="PTHR11705:SF91">
    <property type="entry name" value="FI01817P-RELATED"/>
    <property type="match status" value="1"/>
</dbReference>
<dbReference type="GO" id="GO:0006508">
    <property type="term" value="P:proteolysis"/>
    <property type="evidence" value="ECO:0007669"/>
    <property type="project" value="UniProtKB-KW"/>
</dbReference>
<dbReference type="GO" id="GO:0008270">
    <property type="term" value="F:zinc ion binding"/>
    <property type="evidence" value="ECO:0007669"/>
    <property type="project" value="InterPro"/>
</dbReference>
<keyword evidence="5" id="KW-0479">Metal-binding</keyword>
<evidence type="ECO:0000256" key="2">
    <source>
        <dbReference type="ARBA" id="ARBA00005988"/>
    </source>
</evidence>
<evidence type="ECO:0000256" key="3">
    <source>
        <dbReference type="ARBA" id="ARBA00022645"/>
    </source>
</evidence>
<proteinExistence type="inferred from homology"/>
<evidence type="ECO:0000256" key="4">
    <source>
        <dbReference type="ARBA" id="ARBA00022670"/>
    </source>
</evidence>
<evidence type="ECO:0000256" key="6">
    <source>
        <dbReference type="ARBA" id="ARBA00022729"/>
    </source>
</evidence>
<keyword evidence="3" id="KW-0121">Carboxypeptidase</keyword>
<evidence type="ECO:0000256" key="10">
    <source>
        <dbReference type="PROSITE-ProRule" id="PRU01379"/>
    </source>
</evidence>
<feature type="active site" description="Proton donor/acceptor" evidence="10">
    <location>
        <position position="330"/>
    </location>
</feature>
<dbReference type="PANTHER" id="PTHR11705">
    <property type="entry name" value="PROTEASE FAMILY M14 CARBOXYPEPTIDASE A,B"/>
    <property type="match status" value="1"/>
</dbReference>
<comment type="similarity">
    <text evidence="2 10">Belongs to the peptidase M14 family.</text>
</comment>
<organism evidence="12">
    <name type="scientific">Oikopleura dioica</name>
    <name type="common">Tunicate</name>
    <dbReference type="NCBI Taxonomy" id="34765"/>
    <lineage>
        <taxon>Eukaryota</taxon>
        <taxon>Metazoa</taxon>
        <taxon>Chordata</taxon>
        <taxon>Tunicata</taxon>
        <taxon>Appendicularia</taxon>
        <taxon>Copelata</taxon>
        <taxon>Oikopleuridae</taxon>
        <taxon>Oikopleura</taxon>
    </lineage>
</organism>
<dbReference type="SUPFAM" id="SSF53187">
    <property type="entry name" value="Zn-dependent exopeptidases"/>
    <property type="match status" value="1"/>
</dbReference>
<dbReference type="PRINTS" id="PR00765">
    <property type="entry name" value="CRBOXYPTASEA"/>
</dbReference>
<dbReference type="Proteomes" id="UP000011014">
    <property type="component" value="Unassembled WGS sequence"/>
</dbReference>
<feature type="domain" description="Peptidase M14" evidence="11">
    <location>
        <begin position="51"/>
        <end position="364"/>
    </location>
</feature>
<comment type="cofactor">
    <cofactor evidence="1">
        <name>Zn(2+)</name>
        <dbReference type="ChEBI" id="CHEBI:29105"/>
    </cofactor>
</comment>
<reference evidence="12" key="1">
    <citation type="journal article" date="2010" name="Science">
        <title>Plasticity of animal genome architecture unmasked by rapid evolution of a pelagic tunicate.</title>
        <authorList>
            <person name="Denoeud F."/>
            <person name="Henriet S."/>
            <person name="Mungpakdee S."/>
            <person name="Aury J.M."/>
            <person name="Da Silva C."/>
            <person name="Brinkmann H."/>
            <person name="Mikhaleva J."/>
            <person name="Olsen L.C."/>
            <person name="Jubin C."/>
            <person name="Canestro C."/>
            <person name="Bouquet J.M."/>
            <person name="Danks G."/>
            <person name="Poulain J."/>
            <person name="Campsteijn C."/>
            <person name="Adamski M."/>
            <person name="Cross I."/>
            <person name="Yadetie F."/>
            <person name="Muffato M."/>
            <person name="Louis A."/>
            <person name="Butcher S."/>
            <person name="Tsagkogeorga G."/>
            <person name="Konrad A."/>
            <person name="Singh S."/>
            <person name="Jensen M.F."/>
            <person name="Cong E.H."/>
            <person name="Eikeseth-Otteraa H."/>
            <person name="Noel B."/>
            <person name="Anthouard V."/>
            <person name="Porcel B.M."/>
            <person name="Kachouri-Lafond R."/>
            <person name="Nishino A."/>
            <person name="Ugolini M."/>
            <person name="Chourrout P."/>
            <person name="Nishida H."/>
            <person name="Aasland R."/>
            <person name="Huzurbazar S."/>
            <person name="Westhof E."/>
            <person name="Delsuc F."/>
            <person name="Lehrach H."/>
            <person name="Reinhardt R."/>
            <person name="Weissenbach J."/>
            <person name="Roy S.W."/>
            <person name="Artiguenave F."/>
            <person name="Postlethwait J.H."/>
            <person name="Manak J.R."/>
            <person name="Thompson E.M."/>
            <person name="Jaillon O."/>
            <person name="Du Pasquier L."/>
            <person name="Boudinot P."/>
            <person name="Liberles D.A."/>
            <person name="Volff J.N."/>
            <person name="Philippe H."/>
            <person name="Lenhard B."/>
            <person name="Roest Crollius H."/>
            <person name="Wincker P."/>
            <person name="Chourrout D."/>
        </authorList>
    </citation>
    <scope>NUCLEOTIDE SEQUENCE [LARGE SCALE GENOMIC DNA]</scope>
</reference>
<gene>
    <name evidence="12" type="ORF">GSOID_T00022488001</name>
</gene>
<dbReference type="EMBL" id="FN655946">
    <property type="protein sequence ID" value="CBY40476.1"/>
    <property type="molecule type" value="Genomic_DNA"/>
</dbReference>
<dbReference type="Gene3D" id="3.40.630.10">
    <property type="entry name" value="Zn peptidases"/>
    <property type="match status" value="1"/>
</dbReference>
<dbReference type="InterPro" id="IPR057247">
    <property type="entry name" value="CARBOXYPEPT_ZN_2"/>
</dbReference>
<evidence type="ECO:0000256" key="1">
    <source>
        <dbReference type="ARBA" id="ARBA00001947"/>
    </source>
</evidence>
<dbReference type="AlphaFoldDB" id="E4YYE8"/>
<evidence type="ECO:0000313" key="12">
    <source>
        <dbReference type="EMBL" id="CBY40476.1"/>
    </source>
</evidence>
<evidence type="ECO:0000259" key="11">
    <source>
        <dbReference type="PROSITE" id="PS52035"/>
    </source>
</evidence>
<dbReference type="SMART" id="SM00631">
    <property type="entry name" value="Zn_pept"/>
    <property type="match status" value="1"/>
</dbReference>
<name>E4YYE8_OIKDI</name>
<dbReference type="Pfam" id="PF00246">
    <property type="entry name" value="Peptidase_M14"/>
    <property type="match status" value="1"/>
</dbReference>
<keyword evidence="9" id="KW-0482">Metalloprotease</keyword>
<evidence type="ECO:0000256" key="7">
    <source>
        <dbReference type="ARBA" id="ARBA00022801"/>
    </source>
</evidence>
<dbReference type="PROSITE" id="PS00133">
    <property type="entry name" value="CARBOXYPEPT_ZN_2"/>
    <property type="match status" value="1"/>
</dbReference>
<evidence type="ECO:0000256" key="5">
    <source>
        <dbReference type="ARBA" id="ARBA00022723"/>
    </source>
</evidence>
<dbReference type="FunFam" id="3.40.630.10:FF:000084">
    <property type="entry name" value="Carboxypeptidase B2"/>
    <property type="match status" value="1"/>
</dbReference>